<name>A0A831RYB6_9GAMM</name>
<dbReference type="EMBL" id="DRLF01000397">
    <property type="protein sequence ID" value="HEC07482.1"/>
    <property type="molecule type" value="Genomic_DNA"/>
</dbReference>
<dbReference type="NCBIfam" id="TIGR00778">
    <property type="entry name" value="ahpD_dom"/>
    <property type="match status" value="1"/>
</dbReference>
<dbReference type="Gene3D" id="1.20.1290.10">
    <property type="entry name" value="AhpD-like"/>
    <property type="match status" value="1"/>
</dbReference>
<feature type="domain" description="Carboxymuconolactone decarboxylase-like" evidence="1">
    <location>
        <begin position="20"/>
        <end position="87"/>
    </location>
</feature>
<dbReference type="SUPFAM" id="SSF69118">
    <property type="entry name" value="AhpD-like"/>
    <property type="match status" value="1"/>
</dbReference>
<dbReference type="PANTHER" id="PTHR35446">
    <property type="entry name" value="SI:CH211-175M2.5"/>
    <property type="match status" value="1"/>
</dbReference>
<dbReference type="InterPro" id="IPR004675">
    <property type="entry name" value="AhpD_core"/>
</dbReference>
<proteinExistence type="predicted"/>
<dbReference type="Proteomes" id="UP000886339">
    <property type="component" value="Unassembled WGS sequence"/>
</dbReference>
<keyword evidence="2" id="KW-0575">Peroxidase</keyword>
<evidence type="ECO:0000259" key="1">
    <source>
        <dbReference type="Pfam" id="PF02627"/>
    </source>
</evidence>
<organism evidence="2">
    <name type="scientific">Thiolapillus brandeum</name>
    <dbReference type="NCBI Taxonomy" id="1076588"/>
    <lineage>
        <taxon>Bacteria</taxon>
        <taxon>Pseudomonadati</taxon>
        <taxon>Pseudomonadota</taxon>
        <taxon>Gammaproteobacteria</taxon>
        <taxon>Chromatiales</taxon>
        <taxon>Sedimenticolaceae</taxon>
        <taxon>Thiolapillus</taxon>
    </lineage>
</organism>
<dbReference type="GO" id="GO:0051920">
    <property type="term" value="F:peroxiredoxin activity"/>
    <property type="evidence" value="ECO:0007669"/>
    <property type="project" value="InterPro"/>
</dbReference>
<dbReference type="InterPro" id="IPR029032">
    <property type="entry name" value="AhpD-like"/>
</dbReference>
<keyword evidence="2" id="KW-0560">Oxidoreductase</keyword>
<accession>A0A831RYB6</accession>
<dbReference type="PANTHER" id="PTHR35446:SF2">
    <property type="entry name" value="CARBOXYMUCONOLACTONE DECARBOXYLASE-LIKE DOMAIN-CONTAINING PROTEIN"/>
    <property type="match status" value="1"/>
</dbReference>
<gene>
    <name evidence="2" type="ORF">ENJ12_11545</name>
</gene>
<dbReference type="NCBIfam" id="TIGR01926">
    <property type="entry name" value="peroxid_rel"/>
    <property type="match status" value="1"/>
</dbReference>
<dbReference type="Pfam" id="PF02627">
    <property type="entry name" value="CMD"/>
    <property type="match status" value="1"/>
</dbReference>
<dbReference type="AlphaFoldDB" id="A0A831RYB6"/>
<dbReference type="InterPro" id="IPR003779">
    <property type="entry name" value="CMD-like"/>
</dbReference>
<comment type="caution">
    <text evidence="2">The sequence shown here is derived from an EMBL/GenBank/DDBJ whole genome shotgun (WGS) entry which is preliminary data.</text>
</comment>
<reference evidence="2" key="1">
    <citation type="journal article" date="2020" name="mSystems">
        <title>Genome- and Community-Level Interaction Insights into Carbon Utilization and Element Cycling Functions of Hydrothermarchaeota in Hydrothermal Sediment.</title>
        <authorList>
            <person name="Zhou Z."/>
            <person name="Liu Y."/>
            <person name="Xu W."/>
            <person name="Pan J."/>
            <person name="Luo Z.H."/>
            <person name="Li M."/>
        </authorList>
    </citation>
    <scope>NUCLEOTIDE SEQUENCE [LARGE SCALE GENOMIC DNA]</scope>
    <source>
        <strain evidence="2">HyVt-458</strain>
    </source>
</reference>
<evidence type="ECO:0000313" key="2">
    <source>
        <dbReference type="EMBL" id="HEC07482.1"/>
    </source>
</evidence>
<sequence length="184" mass="20115">MRIPTLGSDPHLADVFRAFPETVRPLLEYHDLLLRGPSPLTVGERELIAAYVSGLNACDFCSGAHQIIAEAAGIDAAVFQELLDDVDTAPVSEALKPVFHYVRTLTLSPARTTDTQTQAIRDAGWDDRAIHDAVAVCGLFNLMNRLVEGMGVKSSEAVRSSQKQRNQTVSSTQYRDFGKMLGIE</sequence>
<dbReference type="InterPro" id="IPR010195">
    <property type="entry name" value="Uncharacterised_peroxidase-rel"/>
</dbReference>
<protein>
    <submittedName>
        <fullName evidence="2">Peroxidase</fullName>
    </submittedName>
</protein>